<feature type="compositionally biased region" description="Basic residues" evidence="1">
    <location>
        <begin position="390"/>
        <end position="399"/>
    </location>
</feature>
<accession>A0A2P6VJE9</accession>
<protein>
    <submittedName>
        <fullName evidence="3">Lipase class 3 family isoform A</fullName>
    </submittedName>
</protein>
<evidence type="ECO:0000313" key="3">
    <source>
        <dbReference type="EMBL" id="PSC74204.1"/>
    </source>
</evidence>
<evidence type="ECO:0000259" key="2">
    <source>
        <dbReference type="Pfam" id="PF01764"/>
    </source>
</evidence>
<feature type="domain" description="Fungal lipase-type" evidence="2">
    <location>
        <begin position="178"/>
        <end position="315"/>
    </location>
</feature>
<feature type="region of interest" description="Disordered" evidence="1">
    <location>
        <begin position="872"/>
        <end position="912"/>
    </location>
</feature>
<dbReference type="InterPro" id="IPR029058">
    <property type="entry name" value="AB_hydrolase_fold"/>
</dbReference>
<feature type="region of interest" description="Disordered" evidence="1">
    <location>
        <begin position="377"/>
        <end position="432"/>
    </location>
</feature>
<feature type="compositionally biased region" description="Polar residues" evidence="1">
    <location>
        <begin position="660"/>
        <end position="677"/>
    </location>
</feature>
<dbReference type="SUPFAM" id="SSF53474">
    <property type="entry name" value="alpha/beta-Hydrolases"/>
    <property type="match status" value="1"/>
</dbReference>
<feature type="region of interest" description="Disordered" evidence="1">
    <location>
        <begin position="719"/>
        <end position="750"/>
    </location>
</feature>
<dbReference type="InterPro" id="IPR002921">
    <property type="entry name" value="Fungal_lipase-type"/>
</dbReference>
<feature type="compositionally biased region" description="Low complexity" evidence="1">
    <location>
        <begin position="377"/>
        <end position="389"/>
    </location>
</feature>
<dbReference type="PANTHER" id="PTHR46023">
    <property type="entry name" value="LIPASE CLASS 3 PROTEIN-LIKE"/>
    <property type="match status" value="1"/>
</dbReference>
<dbReference type="OrthoDB" id="438440at2759"/>
<feature type="compositionally biased region" description="Basic and acidic residues" evidence="1">
    <location>
        <begin position="623"/>
        <end position="637"/>
    </location>
</feature>
<feature type="compositionally biased region" description="Low complexity" evidence="1">
    <location>
        <begin position="788"/>
        <end position="809"/>
    </location>
</feature>
<dbReference type="Gene3D" id="3.40.50.1820">
    <property type="entry name" value="alpha/beta hydrolase"/>
    <property type="match status" value="1"/>
</dbReference>
<reference evidence="3 4" key="1">
    <citation type="journal article" date="2018" name="Plant J.">
        <title>Genome sequences of Chlorella sorokiniana UTEX 1602 and Micractinium conductrix SAG 241.80: implications to maltose excretion by a green alga.</title>
        <authorList>
            <person name="Arriola M.B."/>
            <person name="Velmurugan N."/>
            <person name="Zhang Y."/>
            <person name="Plunkett M.H."/>
            <person name="Hondzo H."/>
            <person name="Barney B.M."/>
        </authorList>
    </citation>
    <scope>NUCLEOTIDE SEQUENCE [LARGE SCALE GENOMIC DNA]</scope>
    <source>
        <strain evidence="3 4">SAG 241.80</strain>
    </source>
</reference>
<feature type="compositionally biased region" description="Acidic residues" evidence="1">
    <location>
        <begin position="569"/>
        <end position="581"/>
    </location>
</feature>
<dbReference type="EMBL" id="LHPF02000005">
    <property type="protein sequence ID" value="PSC74204.1"/>
    <property type="molecule type" value="Genomic_DNA"/>
</dbReference>
<feature type="region of interest" description="Disordered" evidence="1">
    <location>
        <begin position="783"/>
        <end position="809"/>
    </location>
</feature>
<feature type="region of interest" description="Disordered" evidence="1">
    <location>
        <begin position="543"/>
        <end position="679"/>
    </location>
</feature>
<feature type="compositionally biased region" description="Low complexity" evidence="1">
    <location>
        <begin position="899"/>
        <end position="912"/>
    </location>
</feature>
<proteinExistence type="predicted"/>
<feature type="region of interest" description="Disordered" evidence="1">
    <location>
        <begin position="454"/>
        <end position="478"/>
    </location>
</feature>
<dbReference type="Proteomes" id="UP000239649">
    <property type="component" value="Unassembled WGS sequence"/>
</dbReference>
<gene>
    <name evidence="3" type="ORF">C2E20_2542</name>
</gene>
<feature type="compositionally biased region" description="Gly residues" evidence="1">
    <location>
        <begin position="410"/>
        <end position="422"/>
    </location>
</feature>
<keyword evidence="4" id="KW-1185">Reference proteome</keyword>
<dbReference type="PANTHER" id="PTHR46023:SF6">
    <property type="entry name" value="LIPASE CLASS 3 FAMILY PROTEIN"/>
    <property type="match status" value="1"/>
</dbReference>
<name>A0A2P6VJE9_9CHLO</name>
<evidence type="ECO:0000256" key="1">
    <source>
        <dbReference type="SAM" id="MobiDB-lite"/>
    </source>
</evidence>
<evidence type="ECO:0000313" key="4">
    <source>
        <dbReference type="Proteomes" id="UP000239649"/>
    </source>
</evidence>
<dbReference type="GO" id="GO:0006629">
    <property type="term" value="P:lipid metabolic process"/>
    <property type="evidence" value="ECO:0007669"/>
    <property type="project" value="InterPro"/>
</dbReference>
<dbReference type="AlphaFoldDB" id="A0A2P6VJE9"/>
<dbReference type="CDD" id="cd00519">
    <property type="entry name" value="Lipase_3"/>
    <property type="match status" value="1"/>
</dbReference>
<dbReference type="Pfam" id="PF01764">
    <property type="entry name" value="Lipase_3"/>
    <property type="match status" value="1"/>
</dbReference>
<organism evidence="3 4">
    <name type="scientific">Micractinium conductrix</name>
    <dbReference type="NCBI Taxonomy" id="554055"/>
    <lineage>
        <taxon>Eukaryota</taxon>
        <taxon>Viridiplantae</taxon>
        <taxon>Chlorophyta</taxon>
        <taxon>core chlorophytes</taxon>
        <taxon>Trebouxiophyceae</taxon>
        <taxon>Chlorellales</taxon>
        <taxon>Chlorellaceae</taxon>
        <taxon>Chlorella clade</taxon>
        <taxon>Micractinium</taxon>
    </lineage>
</organism>
<comment type="caution">
    <text evidence="3">The sequence shown here is derived from an EMBL/GenBank/DDBJ whole genome shotgun (WGS) entry which is preliminary data.</text>
</comment>
<sequence length="912" mass="94734">MAASAVAAAGTAAALYYIGRRGGVCGDVRDAPRETHANVHFAPTSFLEDLYFLAEGLRYTYGETLGRWRTADLLIGLAYLCRKDPEEHPVADIAQLGHPFGQGVAPEDWPAALIELRELERYFRYCSGLRERRPLQQRHYFRRVLDVTDEDLLAQELRAGVLKPSYVLVRDRQLRTIVLAIRGTHSFKDMFTSLTGASKPHHLVDANGVVLGYSHFGMLAAARWIKSQTRGLMEAALQDNPGYRLQIIGHSLGGGTAALLTMMLREAASAGGPFADVTCVAVACPSCMTLELAQSCSDYVTTVIHNADVIPTICPGSADALREMVMRSSWFREFRADVRASGIVRAVEVGIRGVGSATLTATSWTTSKLTACVPRRRPAGSAAAAASSVRQRRPQHKRRNSDEATLAAGAEGGGDGGGSGSEGDGDSLPLSASAPAGGSFALLAAAAEAEARQAGGGASTSGEGRQAAARQEWGGWGQAVTRGTTSAFRSWSSGLLRRMWSGASVDAAGMEDGSSDAIGGEAGAAGGGGAGAGGPGPSLRFAAFGGGGAADAAPGPMDIDSEEQRLEREEEEELQAMEEEAAAAAGGGGGPHQFSLAGCFQRRERQREDDDERESSGNLEEEVNSRMDEVRRAVHDAEAEEAALGGGDDTVPAVIRPGSYGTNGVISPSRLSPSKQNPRWKRQMYPAGRILHLVPARLVPGTRAHEAAAAAAAAAAAEPGAPAGPAGDGSSSGEHEPAAALPPGPSHASKLSVSDLIAGEGLLNSKHYAGSARGTADFAAGGGGGGIAAEQQQQQQLGEQGAQGQVVGQGQPHEEMMLLEGVPQEAYARIKLCRSVLSDHIIPNYLRSLESALVGLRLQAGAAAVAAAAAAGDEPQTLQPLQPPPAVQSGDSPLVPTWRRGAAARGASSKKD</sequence>